<dbReference type="GO" id="GO:0003700">
    <property type="term" value="F:DNA-binding transcription factor activity"/>
    <property type="evidence" value="ECO:0007669"/>
    <property type="project" value="InterPro"/>
</dbReference>
<dbReference type="Pfam" id="PF12802">
    <property type="entry name" value="MarR_2"/>
    <property type="match status" value="1"/>
</dbReference>
<accession>A0A7M2YW13</accession>
<dbReference type="AlphaFoldDB" id="A0A7M2YW13"/>
<dbReference type="Proteomes" id="UP000254134">
    <property type="component" value="Unassembled WGS sequence"/>
</dbReference>
<gene>
    <name evidence="2" type="ORF">Gocc_1917</name>
</gene>
<dbReference type="Gene3D" id="1.10.10.10">
    <property type="entry name" value="Winged helix-like DNA-binding domain superfamily/Winged helix DNA-binding domain"/>
    <property type="match status" value="1"/>
</dbReference>
<dbReference type="OrthoDB" id="371140at2"/>
<dbReference type="EMBL" id="QQZY01000004">
    <property type="protein sequence ID" value="RDI74341.1"/>
    <property type="molecule type" value="Genomic_DNA"/>
</dbReference>
<dbReference type="InterPro" id="IPR000835">
    <property type="entry name" value="HTH_MarR-typ"/>
</dbReference>
<proteinExistence type="predicted"/>
<dbReference type="RefSeq" id="WP_114796341.1">
    <property type="nucleotide sequence ID" value="NZ_QQZY01000004.1"/>
</dbReference>
<evidence type="ECO:0000313" key="3">
    <source>
        <dbReference type="Proteomes" id="UP000254134"/>
    </source>
</evidence>
<name>A0A7M2YW13_9ACTN</name>
<comment type="caution">
    <text evidence="2">The sequence shown here is derived from an EMBL/GenBank/DDBJ whole genome shotgun (WGS) entry which is preliminary data.</text>
</comment>
<keyword evidence="3" id="KW-1185">Reference proteome</keyword>
<sequence>MSGWTFLSHHAQVLLCIARDPDTRLRDVAVEAGITERAVQAIVNDLVAEGYVERTRVGRRNHYVVHDHVPLRHPLQRDIDVGTLLRMFAPRGRR</sequence>
<reference evidence="3" key="2">
    <citation type="journal article" date="2019" name="MicrobiologyOpen">
        <title>High-quality draft genome sequence of Gaiella occulta isolated from a 150 meter deep mineral water borehole and comparison with the genome sequences of other deep-branching lineages of the phylum Actinobacteria.</title>
        <authorList>
            <person name="Severino R."/>
            <person name="Froufe H.J.C."/>
            <person name="Barroso C."/>
            <person name="Albuquerque L."/>
            <person name="Lobo-da-Cunha A."/>
            <person name="da Costa M.S."/>
            <person name="Egas C."/>
        </authorList>
    </citation>
    <scope>NUCLEOTIDE SEQUENCE [LARGE SCALE GENOMIC DNA]</scope>
    <source>
        <strain evidence="3">F2-233</strain>
    </source>
</reference>
<evidence type="ECO:0000259" key="1">
    <source>
        <dbReference type="Pfam" id="PF12802"/>
    </source>
</evidence>
<feature type="domain" description="HTH marR-type" evidence="1">
    <location>
        <begin position="10"/>
        <end position="57"/>
    </location>
</feature>
<dbReference type="SUPFAM" id="SSF46785">
    <property type="entry name" value="Winged helix' DNA-binding domain"/>
    <property type="match status" value="1"/>
</dbReference>
<dbReference type="InterPro" id="IPR036388">
    <property type="entry name" value="WH-like_DNA-bd_sf"/>
</dbReference>
<dbReference type="InterPro" id="IPR036390">
    <property type="entry name" value="WH_DNA-bd_sf"/>
</dbReference>
<reference evidence="2 3" key="1">
    <citation type="submission" date="2018-07" db="EMBL/GenBank/DDBJ databases">
        <title>High-quality-draft genome sequence of Gaiella occulta.</title>
        <authorList>
            <person name="Severino R."/>
            <person name="Froufe H.J.C."/>
            <person name="Rainey F.A."/>
            <person name="Barroso C."/>
            <person name="Albuquerque L."/>
            <person name="Lobo-Da-Cunha A."/>
            <person name="Da Costa M.S."/>
            <person name="Egas C."/>
        </authorList>
    </citation>
    <scope>NUCLEOTIDE SEQUENCE [LARGE SCALE GENOMIC DNA]</scope>
    <source>
        <strain evidence="2 3">F2-233</strain>
    </source>
</reference>
<organism evidence="2 3">
    <name type="scientific">Gaiella occulta</name>
    <dbReference type="NCBI Taxonomy" id="1002870"/>
    <lineage>
        <taxon>Bacteria</taxon>
        <taxon>Bacillati</taxon>
        <taxon>Actinomycetota</taxon>
        <taxon>Thermoleophilia</taxon>
        <taxon>Gaiellales</taxon>
        <taxon>Gaiellaceae</taxon>
        <taxon>Gaiella</taxon>
    </lineage>
</organism>
<protein>
    <submittedName>
        <fullName evidence="2">MarR family</fullName>
    </submittedName>
</protein>
<evidence type="ECO:0000313" key="2">
    <source>
        <dbReference type="EMBL" id="RDI74341.1"/>
    </source>
</evidence>